<sequence>MPGRTPASGATTQPKATIRLGKRLNDTAQNDNQVKRLKLTPREPPEQTPDTTPDARPRRNANKPKRYSEDSELSSSEKFKPTPREDSPKIILKAKSKPAPVVDHPDDVEDDVPAKYTADFLMNYIDDTPPSTPVPKAPTEEQVPRRVSAPIPDNPYKSVVDAARRVSAPAPFTETSKPINPSPVSQSLPNQSSAGAYYAQITDRPPIEDDEHTMLKKLQAAIYALSRLNIPTPMNPMFETGAIERQADTLIQAAAGNHSSALGALPASKTGTPDTELRILIHNAIHMLRACVMNKTQMLHDQARKAGKPKKDANLQASMDADKAAMSVLETLTHSSALNINCVLSSERTSLMWTLYMALLYLITPPPAPPMRPTATLPLPAPRQHSEPTPLVVPDSPLQKSTTYNVGTIEAAVDNFRAHEARGSVGRPPPHQFLLREQQAPSPASGSLKSHGSMPPPPVPAHRRAPAKPTAAQVVSAR</sequence>
<organism evidence="2 3">
    <name type="scientific">Elsinoe australis</name>
    <dbReference type="NCBI Taxonomy" id="40998"/>
    <lineage>
        <taxon>Eukaryota</taxon>
        <taxon>Fungi</taxon>
        <taxon>Dikarya</taxon>
        <taxon>Ascomycota</taxon>
        <taxon>Pezizomycotina</taxon>
        <taxon>Dothideomycetes</taxon>
        <taxon>Dothideomycetidae</taxon>
        <taxon>Myriangiales</taxon>
        <taxon>Elsinoaceae</taxon>
        <taxon>Elsinoe</taxon>
    </lineage>
</organism>
<feature type="region of interest" description="Disordered" evidence="1">
    <location>
        <begin position="172"/>
        <end position="191"/>
    </location>
</feature>
<dbReference type="Proteomes" id="UP000308133">
    <property type="component" value="Unassembled WGS sequence"/>
</dbReference>
<feature type="compositionally biased region" description="Basic and acidic residues" evidence="1">
    <location>
        <begin position="75"/>
        <end position="88"/>
    </location>
</feature>
<protein>
    <submittedName>
        <fullName evidence="2">Uncharacterized protein</fullName>
    </submittedName>
</protein>
<name>A0A4U7AKG1_9PEZI</name>
<reference evidence="2 3" key="1">
    <citation type="submission" date="2018-02" db="EMBL/GenBank/DDBJ databases">
        <title>Draft genome sequences of Elsinoe sp., causing black scab on jojoba.</title>
        <authorList>
            <person name="Stodart B."/>
            <person name="Jeffress S."/>
            <person name="Ash G."/>
            <person name="Arun Chinnappa K."/>
        </authorList>
    </citation>
    <scope>NUCLEOTIDE SEQUENCE [LARGE SCALE GENOMIC DNA]</scope>
    <source>
        <strain evidence="2 3">Hillstone_2</strain>
    </source>
</reference>
<evidence type="ECO:0000313" key="3">
    <source>
        <dbReference type="Proteomes" id="UP000308133"/>
    </source>
</evidence>
<feature type="compositionally biased region" description="Polar residues" evidence="1">
    <location>
        <begin position="439"/>
        <end position="450"/>
    </location>
</feature>
<dbReference type="AlphaFoldDB" id="A0A4U7AKG1"/>
<feature type="region of interest" description="Disordered" evidence="1">
    <location>
        <begin position="129"/>
        <end position="156"/>
    </location>
</feature>
<feature type="compositionally biased region" description="Polar residues" evidence="1">
    <location>
        <begin position="173"/>
        <end position="191"/>
    </location>
</feature>
<feature type="region of interest" description="Disordered" evidence="1">
    <location>
        <begin position="421"/>
        <end position="478"/>
    </location>
</feature>
<feature type="region of interest" description="Disordered" evidence="1">
    <location>
        <begin position="373"/>
        <end position="399"/>
    </location>
</feature>
<proteinExistence type="predicted"/>
<comment type="caution">
    <text evidence="2">The sequence shown here is derived from an EMBL/GenBank/DDBJ whole genome shotgun (WGS) entry which is preliminary data.</text>
</comment>
<gene>
    <name evidence="2" type="ORF">C1H76_9227</name>
</gene>
<evidence type="ECO:0000313" key="2">
    <source>
        <dbReference type="EMBL" id="TKX18438.1"/>
    </source>
</evidence>
<dbReference type="EMBL" id="PTQR01000128">
    <property type="protein sequence ID" value="TKX18438.1"/>
    <property type="molecule type" value="Genomic_DNA"/>
</dbReference>
<feature type="region of interest" description="Disordered" evidence="1">
    <location>
        <begin position="1"/>
        <end position="111"/>
    </location>
</feature>
<evidence type="ECO:0000256" key="1">
    <source>
        <dbReference type="SAM" id="MobiDB-lite"/>
    </source>
</evidence>
<accession>A0A4U7AKG1</accession>